<dbReference type="AlphaFoldDB" id="A0A7I8W1H6"/>
<organism evidence="7 8">
    <name type="scientific">Dimorphilus gyrociliatus</name>
    <dbReference type="NCBI Taxonomy" id="2664684"/>
    <lineage>
        <taxon>Eukaryota</taxon>
        <taxon>Metazoa</taxon>
        <taxon>Spiralia</taxon>
        <taxon>Lophotrochozoa</taxon>
        <taxon>Annelida</taxon>
        <taxon>Polychaeta</taxon>
        <taxon>Polychaeta incertae sedis</taxon>
        <taxon>Dinophilidae</taxon>
        <taxon>Dimorphilus</taxon>
    </lineage>
</organism>
<name>A0A7I8W1H6_9ANNE</name>
<sequence length="1119" mass="131527">MLRKRLIQFLSKEKLYLIDENSYTKDLEEKLSKQGIVIDEKNGIWFVNIPENYQESKIRDLINNFNTLYDEGVEDMKLNTIAGVEIAKRYLIVNKQPKLRWELNNDTFTFKGPLAFILNTKIKICELVFYSLKSPIILDKSNFEKKIILKLFHRQSFIDFLYKTAFPDKCFYIDTKWTIPVIYNSKAEDTNLMINWFNRNLTVHIEDQTENIHEFLSFKSNYRIFDKLLNSYPIIIQIWNIENPKIIIGGYNEHTNLVKNELLIFLKDNIYVQESVQYPVEKLLLIENAFETIIPSAISIDHSNNFIEFNGKGRLIERLKCDIREFCKGIHSRQKRIDNIKFANFILKKDLNCLNTLKNGDIVSLKLIDEDRQRILNGVTIDQGLERGMKIVKGSIKDQQVDVIVNQIFHDGSKSIDPTVDELIGKDQLLKLKTQKADAQKYNIVETESGNLKNTKKIYHVSVPPEDDNHRAFTNIVKSIFDKAEYEKMESIAIPCLGVVKTNYPKDIVAFVLISETIKFLESSKVKYLGTIVFPISDNEMFKIFINEYLKIKLNNAKSRIVDASTPIQENYKWDFGDLQYTVSRGNILEYYADGIINTIGNSNILNSNGKLSNELEIQGGEEYKKICRKIAPVENVQIMPSTGNIKPKYVIHIMAPRIPTKEAWIDRIASAFLLADNMKLVSIVIPAFGTGHCGNQGDDMAIITMEAIELFCKHNPKSVKQINVVIFQESLFPIYKKWSRQIKQGQKLQPITTFTPITLQVNSTNEIAINKFWKETFNDYELSMSSKIFDVPQHLNKKVIKDLIGNHKTIEYRETGGEVELFGDEEEIKYFEEYLNHLSEKIADDFNEKFIERRIKWYVWYENRRNEYSSRLNCLIEQAYKRYLDNGIVKNETRFFRFIQEGKVFYIDFEYLIEIDENNEVFTVKRGQINDIPEEWVEPFESNREISLDFSEKEYKNVQSRIGKNLRFSFRKKINDLKINRYQNLEMWKIYSQHRNFIKKKLGQDKIEQELFYIANKTDIHEILKYGFNRNRINRDSRINNGITFHLNLQLLDNNDIKDEIYVILSKVIVGRMIIRTDRNQIPLPEETFVDRRHEPREFTIVHDDAAYPYFVIKFKIV</sequence>
<dbReference type="EMBL" id="CAJFCJ010000017">
    <property type="protein sequence ID" value="CAD5122385.1"/>
    <property type="molecule type" value="Genomic_DNA"/>
</dbReference>
<dbReference type="Gene3D" id="3.40.220.10">
    <property type="entry name" value="Leucine Aminopeptidase, subunit E, domain 1"/>
    <property type="match status" value="2"/>
</dbReference>
<dbReference type="Pfam" id="PF01661">
    <property type="entry name" value="Macro"/>
    <property type="match status" value="2"/>
</dbReference>
<accession>A0A7I8W1H6</accession>
<dbReference type="GO" id="GO:0005737">
    <property type="term" value="C:cytoplasm"/>
    <property type="evidence" value="ECO:0007669"/>
    <property type="project" value="TreeGrafter"/>
</dbReference>
<evidence type="ECO:0000256" key="4">
    <source>
        <dbReference type="ARBA" id="ARBA00023027"/>
    </source>
</evidence>
<dbReference type="GO" id="GO:0010629">
    <property type="term" value="P:negative regulation of gene expression"/>
    <property type="evidence" value="ECO:0007669"/>
    <property type="project" value="TreeGrafter"/>
</dbReference>
<dbReference type="InterPro" id="IPR037197">
    <property type="entry name" value="WWE_dom_sf"/>
</dbReference>
<proteinExistence type="predicted"/>
<feature type="domain" description="Macro" evidence="6">
    <location>
        <begin position="376"/>
        <end position="553"/>
    </location>
</feature>
<evidence type="ECO:0000256" key="1">
    <source>
        <dbReference type="ARBA" id="ARBA00004123"/>
    </source>
</evidence>
<dbReference type="PROSITE" id="PS51154">
    <property type="entry name" value="MACRO"/>
    <property type="match status" value="2"/>
</dbReference>
<gene>
    <name evidence="7" type="ORF">DGYR_LOCUS10201</name>
</gene>
<feature type="domain" description="Macro" evidence="6">
    <location>
        <begin position="568"/>
        <end position="744"/>
    </location>
</feature>
<dbReference type="GO" id="GO:0003950">
    <property type="term" value="F:NAD+ poly-ADP-ribosyltransferase activity"/>
    <property type="evidence" value="ECO:0007669"/>
    <property type="project" value="TreeGrafter"/>
</dbReference>
<dbReference type="Proteomes" id="UP000549394">
    <property type="component" value="Unassembled WGS sequence"/>
</dbReference>
<comment type="caution">
    <text evidence="7">The sequence shown here is derived from an EMBL/GenBank/DDBJ whole genome shotgun (WGS) entry which is preliminary data.</text>
</comment>
<evidence type="ECO:0000259" key="6">
    <source>
        <dbReference type="PROSITE" id="PS51154"/>
    </source>
</evidence>
<comment type="subcellular location">
    <subcellularLocation>
        <location evidence="1">Nucleus</location>
    </subcellularLocation>
</comment>
<evidence type="ECO:0000313" key="7">
    <source>
        <dbReference type="EMBL" id="CAD5122385.1"/>
    </source>
</evidence>
<dbReference type="InterPro" id="IPR002589">
    <property type="entry name" value="Macro_dom"/>
</dbReference>
<dbReference type="GO" id="GO:0005634">
    <property type="term" value="C:nucleus"/>
    <property type="evidence" value="ECO:0007669"/>
    <property type="project" value="UniProtKB-SubCell"/>
</dbReference>
<dbReference type="SUPFAM" id="SSF117839">
    <property type="entry name" value="WWE domain"/>
    <property type="match status" value="1"/>
</dbReference>
<reference evidence="7 8" key="1">
    <citation type="submission" date="2020-08" db="EMBL/GenBank/DDBJ databases">
        <authorList>
            <person name="Hejnol A."/>
        </authorList>
    </citation>
    <scope>NUCLEOTIDE SEQUENCE [LARGE SCALE GENOMIC DNA]</scope>
</reference>
<protein>
    <submittedName>
        <fullName evidence="7">DgyrCDS10816</fullName>
    </submittedName>
</protein>
<dbReference type="GO" id="GO:1990404">
    <property type="term" value="F:NAD+-protein mono-ADP-ribosyltransferase activity"/>
    <property type="evidence" value="ECO:0007669"/>
    <property type="project" value="TreeGrafter"/>
</dbReference>
<dbReference type="OrthoDB" id="10052316at2759"/>
<dbReference type="PANTHER" id="PTHR14453">
    <property type="entry name" value="PARP/ZINC FINGER CCCH TYPE DOMAIN CONTAINING PROTEIN"/>
    <property type="match status" value="1"/>
</dbReference>
<keyword evidence="2" id="KW-0328">Glycosyltransferase</keyword>
<dbReference type="SUPFAM" id="SSF52949">
    <property type="entry name" value="Macro domain-like"/>
    <property type="match status" value="2"/>
</dbReference>
<keyword evidence="8" id="KW-1185">Reference proteome</keyword>
<keyword evidence="3" id="KW-0808">Transferase</keyword>
<dbReference type="InterPro" id="IPR043472">
    <property type="entry name" value="Macro_dom-like"/>
</dbReference>
<evidence type="ECO:0000313" key="8">
    <source>
        <dbReference type="Proteomes" id="UP000549394"/>
    </source>
</evidence>
<keyword evidence="5" id="KW-0539">Nucleus</keyword>
<dbReference type="SUPFAM" id="SSF56399">
    <property type="entry name" value="ADP-ribosylation"/>
    <property type="match status" value="1"/>
</dbReference>
<dbReference type="GO" id="GO:0070212">
    <property type="term" value="P:protein poly-ADP-ribosylation"/>
    <property type="evidence" value="ECO:0007669"/>
    <property type="project" value="TreeGrafter"/>
</dbReference>
<evidence type="ECO:0000256" key="2">
    <source>
        <dbReference type="ARBA" id="ARBA00022676"/>
    </source>
</evidence>
<dbReference type="InterPro" id="IPR052056">
    <property type="entry name" value="Mono-ARTD/PARP"/>
</dbReference>
<keyword evidence="4" id="KW-0520">NAD</keyword>
<evidence type="ECO:0000256" key="3">
    <source>
        <dbReference type="ARBA" id="ARBA00022679"/>
    </source>
</evidence>
<evidence type="ECO:0000256" key="5">
    <source>
        <dbReference type="ARBA" id="ARBA00023242"/>
    </source>
</evidence>
<dbReference type="GO" id="GO:0003714">
    <property type="term" value="F:transcription corepressor activity"/>
    <property type="evidence" value="ECO:0007669"/>
    <property type="project" value="TreeGrafter"/>
</dbReference>
<dbReference type="Gene3D" id="3.90.228.10">
    <property type="match status" value="1"/>
</dbReference>
<dbReference type="PANTHER" id="PTHR14453:SF102">
    <property type="entry name" value="PROTEIN MONO-ADP-RIBOSYLTRANSFERASE PARP14-LIKE"/>
    <property type="match status" value="1"/>
</dbReference>